<dbReference type="EMBL" id="CP003876">
    <property type="protein sequence ID" value="AFU02695.1"/>
    <property type="molecule type" value="Genomic_DNA"/>
</dbReference>
<sequence>MASDGVEPESARSTRTKRIGALVATRLADVAGIDAAAATRITNAMLATLHITPGRRPSETAYLLYFGRAQVDRLVALVADRAAELAILDNVRLAAAVAPLDVRAQLGSGHPVDVALFGRMIAQVPQLNIDAAVQVAHALSTHRVEVEFDFFTALDDEKPQAEGAGAEMVDAAEFNSALYYRFASIGMDQLVANLDGDAAAALQAVQRFLPAFVKSVPNGRQSSFAHHTPPFLTSVAVRDCPVNLISAFERPVRSGDGLAIDSAVRFAKAFEEARDLWGYPAIGVSSTYPGEYADRLSKVLGEPLSFRDTVAGVLGMLAERQWTRDG</sequence>
<evidence type="ECO:0000313" key="1">
    <source>
        <dbReference type="EMBL" id="AFU02695.1"/>
    </source>
</evidence>
<dbReference type="AlphaFoldDB" id="K0F0M6"/>
<gene>
    <name evidence="1" type="ORF">O3I_023700</name>
</gene>
<dbReference type="KEGG" id="nbr:O3I_023700"/>
<dbReference type="Proteomes" id="UP000006304">
    <property type="component" value="Chromosome"/>
</dbReference>
<protein>
    <submittedName>
        <fullName evidence="1">Uncharacterized protein</fullName>
    </submittedName>
</protein>
<dbReference type="HOGENOM" id="CLU_044824_0_0_11"/>
<name>K0F0M6_NOCB7</name>
<dbReference type="InterPro" id="IPR010148">
    <property type="entry name" value="CRISPR-assoc_prot_CT1975"/>
</dbReference>
<dbReference type="NCBIfam" id="TIGR01869">
    <property type="entry name" value="casC_Cse4"/>
    <property type="match status" value="1"/>
</dbReference>
<dbReference type="eggNOG" id="COG1857">
    <property type="taxonomic scope" value="Bacteria"/>
</dbReference>
<organism evidence="1 2">
    <name type="scientific">Nocardia brasiliensis (strain ATCC 700358 / HUJEG-1)</name>
    <dbReference type="NCBI Taxonomy" id="1133849"/>
    <lineage>
        <taxon>Bacteria</taxon>
        <taxon>Bacillati</taxon>
        <taxon>Actinomycetota</taxon>
        <taxon>Actinomycetes</taxon>
        <taxon>Mycobacteriales</taxon>
        <taxon>Nocardiaceae</taxon>
        <taxon>Nocardia</taxon>
    </lineage>
</organism>
<reference evidence="1 2" key="1">
    <citation type="journal article" date="2012" name="J. Bacteriol.">
        <title>Complete genome sequence of Nocardia brasiliensis HUJEG-1.</title>
        <authorList>
            <person name="Vera-Cabrera L."/>
            <person name="Ortiz-Lopez R."/>
            <person name="Elizondo-Gonzalez R."/>
            <person name="Perez-Maya A.A."/>
            <person name="Ocampo-Candiani J."/>
        </authorList>
    </citation>
    <scope>NUCLEOTIDE SEQUENCE [LARGE SCALE GENOMIC DNA]</scope>
    <source>
        <strain evidence="2">ATCC 700358</strain>
    </source>
</reference>
<keyword evidence="2" id="KW-1185">Reference proteome</keyword>
<proteinExistence type="predicted"/>
<dbReference type="STRING" id="1133849.O3I_023700"/>
<dbReference type="Pfam" id="PF09344">
    <property type="entry name" value="Cas_CT1975"/>
    <property type="match status" value="1"/>
</dbReference>
<accession>K0F0M6</accession>
<evidence type="ECO:0000313" key="2">
    <source>
        <dbReference type="Proteomes" id="UP000006304"/>
    </source>
</evidence>